<keyword evidence="3" id="KW-1185">Reference proteome</keyword>
<dbReference type="Proteomes" id="UP000324479">
    <property type="component" value="Unassembled WGS sequence"/>
</dbReference>
<dbReference type="AlphaFoldDB" id="A0A5M6DDJ5"/>
<proteinExistence type="predicted"/>
<keyword evidence="2" id="KW-0436">Ligase</keyword>
<dbReference type="Pfam" id="PF21948">
    <property type="entry name" value="LplA-B_cat"/>
    <property type="match status" value="1"/>
</dbReference>
<comment type="caution">
    <text evidence="2">The sequence shown here is derived from an EMBL/GenBank/DDBJ whole genome shotgun (WGS) entry which is preliminary data.</text>
</comment>
<dbReference type="InterPro" id="IPR004143">
    <property type="entry name" value="BPL_LPL_catalytic"/>
</dbReference>
<dbReference type="RefSeq" id="WP_150076146.1">
    <property type="nucleotide sequence ID" value="NZ_VWOX01000004.1"/>
</dbReference>
<organism evidence="2 3">
    <name type="scientific">Roseiconus nitratireducens</name>
    <dbReference type="NCBI Taxonomy" id="2605748"/>
    <lineage>
        <taxon>Bacteria</taxon>
        <taxon>Pseudomonadati</taxon>
        <taxon>Planctomycetota</taxon>
        <taxon>Planctomycetia</taxon>
        <taxon>Pirellulales</taxon>
        <taxon>Pirellulaceae</taxon>
        <taxon>Roseiconus</taxon>
    </lineage>
</organism>
<dbReference type="GO" id="GO:0016874">
    <property type="term" value="F:ligase activity"/>
    <property type="evidence" value="ECO:0007669"/>
    <property type="project" value="UniProtKB-KW"/>
</dbReference>
<reference evidence="2 3" key="1">
    <citation type="submission" date="2019-08" db="EMBL/GenBank/DDBJ databases">
        <authorList>
            <person name="Dhanesh K."/>
            <person name="Kumar G."/>
            <person name="Sasikala C."/>
            <person name="Venkata Ramana C."/>
        </authorList>
    </citation>
    <scope>NUCLEOTIDE SEQUENCE [LARGE SCALE GENOMIC DNA]</scope>
    <source>
        <strain evidence="2 3">JC645</strain>
    </source>
</reference>
<gene>
    <name evidence="2" type="ORF">FYK55_09440</name>
</gene>
<sequence length="254" mass="28439">MTAESVGRLLPFRRGDAAWNMALDQALLESVDRTARQDGRAAATLRFYGWKTATLSLGYFQSSEPLPPTFRNVAQVRRSTGGGAILHHHELTYSLTYPIQARDSGARMELYRGVHAAIAQVLAERSISARPHRLDSRLGGDADAFLCFQRRTDEDLIVSGYKVLGSAQRRMRQAVLQHGSLLLRVSRHAPELPGLFELTSIDLDVEKLSEQIARQLGQTLGIRFAADGETEQERTSALQIVADRFASDRWWNRH</sequence>
<accession>A0A5M6DDJ5</accession>
<dbReference type="PROSITE" id="PS51733">
    <property type="entry name" value="BPL_LPL_CATALYTIC"/>
    <property type="match status" value="1"/>
</dbReference>
<feature type="domain" description="BPL/LPL catalytic" evidence="1">
    <location>
        <begin position="39"/>
        <end position="224"/>
    </location>
</feature>
<dbReference type="PANTHER" id="PTHR43679:SF2">
    <property type="entry name" value="OCTANOYL-[GCVH]:PROTEIN N-OCTANOYLTRANSFERASE"/>
    <property type="match status" value="1"/>
</dbReference>
<evidence type="ECO:0000313" key="3">
    <source>
        <dbReference type="Proteomes" id="UP000324479"/>
    </source>
</evidence>
<dbReference type="InterPro" id="IPR050664">
    <property type="entry name" value="Octanoyltrans_LipM/LipL"/>
</dbReference>
<name>A0A5M6DDJ5_9BACT</name>
<dbReference type="Gene3D" id="3.30.930.10">
    <property type="entry name" value="Bira Bifunctional Protein, Domain 2"/>
    <property type="match status" value="1"/>
</dbReference>
<dbReference type="EMBL" id="VWOX01000004">
    <property type="protein sequence ID" value="KAA5544536.1"/>
    <property type="molecule type" value="Genomic_DNA"/>
</dbReference>
<dbReference type="PANTHER" id="PTHR43679">
    <property type="entry name" value="OCTANOYLTRANSFERASE LIPM-RELATED"/>
    <property type="match status" value="1"/>
</dbReference>
<dbReference type="SUPFAM" id="SSF55681">
    <property type="entry name" value="Class II aaRS and biotin synthetases"/>
    <property type="match status" value="1"/>
</dbReference>
<protein>
    <submittedName>
        <fullName evidence="2">Lipoate--protein ligase family protein</fullName>
    </submittedName>
</protein>
<evidence type="ECO:0000259" key="1">
    <source>
        <dbReference type="PROSITE" id="PS51733"/>
    </source>
</evidence>
<dbReference type="InterPro" id="IPR045864">
    <property type="entry name" value="aa-tRNA-synth_II/BPL/LPL"/>
</dbReference>
<evidence type="ECO:0000313" key="2">
    <source>
        <dbReference type="EMBL" id="KAA5544536.1"/>
    </source>
</evidence>